<feature type="region of interest" description="Disordered" evidence="1">
    <location>
        <begin position="1054"/>
        <end position="1076"/>
    </location>
</feature>
<reference evidence="2" key="1">
    <citation type="submission" date="2021-03" db="EMBL/GenBank/DDBJ databases">
        <authorList>
            <person name="Kanchanasin P."/>
            <person name="Saeng-In P."/>
            <person name="Phongsopitanun W."/>
            <person name="Yuki M."/>
            <person name="Kudo T."/>
            <person name="Ohkuma M."/>
            <person name="Tanasupawat S."/>
        </authorList>
    </citation>
    <scope>NUCLEOTIDE SEQUENCE</scope>
    <source>
        <strain evidence="2">GKU 128</strain>
    </source>
</reference>
<gene>
    <name evidence="2" type="ORF">J4573_14345</name>
</gene>
<dbReference type="RefSeq" id="WP_208255922.1">
    <property type="nucleotide sequence ID" value="NZ_JAGEOJ010000005.1"/>
</dbReference>
<protein>
    <submittedName>
        <fullName evidence="2">Uncharacterized protein</fullName>
    </submittedName>
</protein>
<dbReference type="EMBL" id="JAGEOJ010000005">
    <property type="protein sequence ID" value="MBO2448281.1"/>
    <property type="molecule type" value="Genomic_DNA"/>
</dbReference>
<comment type="caution">
    <text evidence="2">The sequence shown here is derived from an EMBL/GenBank/DDBJ whole genome shotgun (WGS) entry which is preliminary data.</text>
</comment>
<dbReference type="Proteomes" id="UP000669179">
    <property type="component" value="Unassembled WGS sequence"/>
</dbReference>
<evidence type="ECO:0000313" key="3">
    <source>
        <dbReference type="Proteomes" id="UP000669179"/>
    </source>
</evidence>
<proteinExistence type="predicted"/>
<keyword evidence="3" id="KW-1185">Reference proteome</keyword>
<feature type="compositionally biased region" description="Low complexity" evidence="1">
    <location>
        <begin position="1061"/>
        <end position="1076"/>
    </location>
</feature>
<organism evidence="2 3">
    <name type="scientific">Actinomadura barringtoniae</name>
    <dbReference type="NCBI Taxonomy" id="1427535"/>
    <lineage>
        <taxon>Bacteria</taxon>
        <taxon>Bacillati</taxon>
        <taxon>Actinomycetota</taxon>
        <taxon>Actinomycetes</taxon>
        <taxon>Streptosporangiales</taxon>
        <taxon>Thermomonosporaceae</taxon>
        <taxon>Actinomadura</taxon>
    </lineage>
</organism>
<dbReference type="AlphaFoldDB" id="A0A939T1U1"/>
<evidence type="ECO:0000313" key="2">
    <source>
        <dbReference type="EMBL" id="MBO2448281.1"/>
    </source>
</evidence>
<name>A0A939T1U1_9ACTN</name>
<sequence length="1076" mass="116705">MLDQAPAPGADVHATAARLLGFLRDLAGARREPARDLGAYEQVCWLAELPAEVYLETDAGPGEVLFSIPVIPLSPPTVLEEFDGWIGLRHWYRTLRDLAGAEVVLATGLLTWQPPDGEGVHDHLLTTPVRIVVDERTERVDVVLAGHTSLRDRDLLGGLGGFRPARTDWVWDAVRAGQGFALRASVSDVLRKWCSIAFTEFGAAFREDWTPAQASPGVPQLRLAPALVVRPPGRAALADHYEDLLAQLARMHDVPGGLGRLIEPERSARLMQVAERSPQTIADLLAGLLARGRRVLVTTPEAERILAALPGDVAGLCALTEESSVVDRMRARAFEHDPAGHRRYVEELAERKNAADREVSELDARLALTEATDACDLGPGYRGTRAELTRRLRSESHPWLTPRTGMPADPPLTASEVAELVALIDEETPGRRARTWQRDVDPGSLPSAPYVRSLIEAEAAEVERAARSQTDLSRRLRDLDVALLARLEAAARAVDAALHDLGLDGHPSEWDPTDHAARAFSDALAGRRPTIWARVAEMAPQAEWAEHALASLGGRRVQLPPGELHLRRLASAAQDLRNHLSEGGTLKRGPLRSVAQRQAEPLLTGARVDGRPPTTPELLDAVFSVLMVRMSLQELEYVWEAAGMPFEDGPLDQRVAAFRRAHLRLARIREVLPAIEESAGHLAGLGIPITHPLQWHGYVVGLQSALSELSVNRASADLNALRDSISTDHKGQPPELLSALVAIDSRDADGYARSLTALLEARHERGLQMRCEALLDRVRAVHPELAEALIGGTVPEHWDEAWAWAHASVRLAELPGSPAEDRLREALTEAEERQAEVSAELSTAEAWEACLSRSEAPAWIAPLWHVPELLPAVPDSFDVVIVDGEHGAGAEALFLLWLAPRVILVGEGGPELPHPEGTIDLIADVLDGAVTPTAPLFETLRARFAPGERPAPERAASVAVAAEPEPQLVAPQLVAPQRAAPEQGDPPPALTIERGRSIVAYKRPQLVELIGRIDAGEPGLSDEQLVERAGEILGCPDDETLLVSARLHYAVETFREPSEPSEPFEASEPSEASGTA</sequence>
<evidence type="ECO:0000256" key="1">
    <source>
        <dbReference type="SAM" id="MobiDB-lite"/>
    </source>
</evidence>
<accession>A0A939T1U1</accession>